<proteinExistence type="predicted"/>
<keyword evidence="2" id="KW-1185">Reference proteome</keyword>
<keyword evidence="1" id="KW-1133">Transmembrane helix</keyword>
<sequence>MKMDSYVVGPDKYSIYQPNFASRNLEYIERGSPEPLVISTTPTPPSNGMSAKNICLLTCGGLCCLIIFCITAVFFAFFVFNSGPFGPGVYKTARIVEGFSIG</sequence>
<organism evidence="2 3">
    <name type="scientific">Acrobeloides nanus</name>
    <dbReference type="NCBI Taxonomy" id="290746"/>
    <lineage>
        <taxon>Eukaryota</taxon>
        <taxon>Metazoa</taxon>
        <taxon>Ecdysozoa</taxon>
        <taxon>Nematoda</taxon>
        <taxon>Chromadorea</taxon>
        <taxon>Rhabditida</taxon>
        <taxon>Tylenchina</taxon>
        <taxon>Cephalobomorpha</taxon>
        <taxon>Cephaloboidea</taxon>
        <taxon>Cephalobidae</taxon>
        <taxon>Acrobeloides</taxon>
    </lineage>
</organism>
<dbReference type="Proteomes" id="UP000887540">
    <property type="component" value="Unplaced"/>
</dbReference>
<keyword evidence="1" id="KW-0812">Transmembrane</keyword>
<reference evidence="3" key="1">
    <citation type="submission" date="2022-11" db="UniProtKB">
        <authorList>
            <consortium name="WormBaseParasite"/>
        </authorList>
    </citation>
    <scope>IDENTIFICATION</scope>
</reference>
<feature type="transmembrane region" description="Helical" evidence="1">
    <location>
        <begin position="54"/>
        <end position="80"/>
    </location>
</feature>
<evidence type="ECO:0000313" key="2">
    <source>
        <dbReference type="Proteomes" id="UP000887540"/>
    </source>
</evidence>
<protein>
    <submittedName>
        <fullName evidence="3">Uncharacterized protein</fullName>
    </submittedName>
</protein>
<name>A0A914DI25_9BILA</name>
<accession>A0A914DI25</accession>
<dbReference type="WBParaSite" id="ACRNAN_scaffold2665.g24650.t1">
    <property type="protein sequence ID" value="ACRNAN_scaffold2665.g24650.t1"/>
    <property type="gene ID" value="ACRNAN_scaffold2665.g24650"/>
</dbReference>
<dbReference type="AlphaFoldDB" id="A0A914DI25"/>
<keyword evidence="1" id="KW-0472">Membrane</keyword>
<evidence type="ECO:0000313" key="3">
    <source>
        <dbReference type="WBParaSite" id="ACRNAN_scaffold2665.g24650.t1"/>
    </source>
</evidence>
<evidence type="ECO:0000256" key="1">
    <source>
        <dbReference type="SAM" id="Phobius"/>
    </source>
</evidence>